<dbReference type="InterPro" id="IPR014031">
    <property type="entry name" value="Ketoacyl_synth_C"/>
</dbReference>
<evidence type="ECO:0000256" key="8">
    <source>
        <dbReference type="ARBA" id="ARBA00022989"/>
    </source>
</evidence>
<dbReference type="InterPro" id="IPR000794">
    <property type="entry name" value="Beta-ketoacyl_synthase"/>
</dbReference>
<dbReference type="GO" id="GO:0004315">
    <property type="term" value="F:3-oxoacyl-[acyl-carrier-protein] synthase activity"/>
    <property type="evidence" value="ECO:0007669"/>
    <property type="project" value="TreeGrafter"/>
</dbReference>
<comment type="similarity">
    <text evidence="2">Belongs to the thiolase-like superfamily. Beta-ketoacyl-ACP synthases family.</text>
</comment>
<dbReference type="InterPro" id="IPR020841">
    <property type="entry name" value="PKS_Beta-ketoAc_synthase_dom"/>
</dbReference>
<comment type="caution">
    <text evidence="14">The sequence shown here is derived from an EMBL/GenBank/DDBJ whole genome shotgun (WGS) entry which is preliminary data.</text>
</comment>
<keyword evidence="3" id="KW-0536">Nodulation</keyword>
<dbReference type="CDD" id="cd00834">
    <property type="entry name" value="KAS_I_II"/>
    <property type="match status" value="1"/>
</dbReference>
<dbReference type="InterPro" id="IPR014030">
    <property type="entry name" value="Ketoacyl_synth_N"/>
</dbReference>
<dbReference type="GO" id="GO:0005886">
    <property type="term" value="C:plasma membrane"/>
    <property type="evidence" value="ECO:0007669"/>
    <property type="project" value="UniProtKB-SubCell"/>
</dbReference>
<evidence type="ECO:0000256" key="7">
    <source>
        <dbReference type="ARBA" id="ARBA00022692"/>
    </source>
</evidence>
<evidence type="ECO:0000313" key="14">
    <source>
        <dbReference type="EMBL" id="OIQ99201.1"/>
    </source>
</evidence>
<keyword evidence="14" id="KW-0012">Acyltransferase</keyword>
<dbReference type="PANTHER" id="PTHR11712:SF352">
    <property type="entry name" value="3-OXOACYL-[ACYL-CARRIER-PROTEIN] SYNTHASE"/>
    <property type="match status" value="1"/>
</dbReference>
<keyword evidence="4" id="KW-1003">Cell membrane</keyword>
<sequence>MTRRVFVTGVGILAPGGADAGAFFSSLIAGRSSIGPLQSPFAEKLTTRIAASVDFDPKPHFPAMRAAMLDRYAQFALVAARQAVADAALVFDDETRDRAGVFWGTGMGGAQTIEQGYNDVYLQGQDRVRPLSVPMSMNNAATAQIGIEYGIRGPALTYSTACASSANAIGEAFRAIRHGEIDLAVAGGSEALLTFGALKAWEGLRALALEDPVDPATSCRPFSADRSGLVLGEGAGALILESEEHARARGASLLAQLAGYGRSNDAAHLTKPAVHGQVRAMRQALLEAGLPPAAIGYLNAHGTATPVGDQVETAAIKEVFGEAAARLPVSSTKSMHGHLMGAAGAVELIAALMAMRSGSIPPTANYRRPDPECDLDYVPNVARHGVAIDAVMSNSFAFGGGNAVLVLRRSALPHMPG</sequence>
<evidence type="ECO:0000256" key="10">
    <source>
        <dbReference type="ARBA" id="ARBA00037576"/>
    </source>
</evidence>
<comment type="function">
    <text evidence="10">Proposed to synthesize NOD factor fatty acyl chain. Involved in the synthesis of a highly unsaturated fatty acid moiety, which forms part of a lipo-oligosaccharide that is responsible for host specificity.</text>
</comment>
<evidence type="ECO:0000256" key="5">
    <source>
        <dbReference type="ARBA" id="ARBA00022519"/>
    </source>
</evidence>
<evidence type="ECO:0000256" key="2">
    <source>
        <dbReference type="ARBA" id="ARBA00008467"/>
    </source>
</evidence>
<dbReference type="FunFam" id="3.40.47.10:FF:000018">
    <property type="entry name" value="3-oxoacyl-[acyl-carrier-protein] synthase 2"/>
    <property type="match status" value="1"/>
</dbReference>
<dbReference type="AlphaFoldDB" id="A0A1J5RU10"/>
<evidence type="ECO:0000256" key="9">
    <source>
        <dbReference type="ARBA" id="ARBA00023136"/>
    </source>
</evidence>
<evidence type="ECO:0000256" key="4">
    <source>
        <dbReference type="ARBA" id="ARBA00022475"/>
    </source>
</evidence>
<feature type="domain" description="Ketosynthase family 3 (KS3)" evidence="13">
    <location>
        <begin position="2"/>
        <end position="409"/>
    </location>
</feature>
<keyword evidence="8" id="KW-1133">Transmembrane helix</keyword>
<evidence type="ECO:0000259" key="13">
    <source>
        <dbReference type="PROSITE" id="PS52004"/>
    </source>
</evidence>
<dbReference type="NCBIfam" id="NF005589">
    <property type="entry name" value="PRK07314.1"/>
    <property type="match status" value="1"/>
</dbReference>
<dbReference type="Gene3D" id="3.40.47.10">
    <property type="match status" value="1"/>
</dbReference>
<dbReference type="PANTHER" id="PTHR11712">
    <property type="entry name" value="POLYKETIDE SYNTHASE-RELATED"/>
    <property type="match status" value="1"/>
</dbReference>
<protein>
    <recommendedName>
        <fullName evidence="11">Nodulation protein E</fullName>
    </recommendedName>
    <alternativeName>
        <fullName evidence="12">Host-specificity of nodulation protein B</fullName>
    </alternativeName>
</protein>
<dbReference type="SUPFAM" id="SSF53901">
    <property type="entry name" value="Thiolase-like"/>
    <property type="match status" value="2"/>
</dbReference>
<dbReference type="GO" id="GO:0009877">
    <property type="term" value="P:nodulation"/>
    <property type="evidence" value="ECO:0007669"/>
    <property type="project" value="UniProtKB-KW"/>
</dbReference>
<accession>A0A1J5RU10</accession>
<proteinExistence type="inferred from homology"/>
<comment type="subcellular location">
    <subcellularLocation>
        <location evidence="1">Cell inner membrane</location>
    </subcellularLocation>
</comment>
<dbReference type="PROSITE" id="PS52004">
    <property type="entry name" value="KS3_2"/>
    <property type="match status" value="1"/>
</dbReference>
<dbReference type="Pfam" id="PF02801">
    <property type="entry name" value="Ketoacyl-synt_C"/>
    <property type="match status" value="1"/>
</dbReference>
<dbReference type="Pfam" id="PF00109">
    <property type="entry name" value="ketoacyl-synt"/>
    <property type="match status" value="1"/>
</dbReference>
<evidence type="ECO:0000256" key="6">
    <source>
        <dbReference type="ARBA" id="ARBA00022679"/>
    </source>
</evidence>
<dbReference type="InterPro" id="IPR016039">
    <property type="entry name" value="Thiolase-like"/>
</dbReference>
<gene>
    <name evidence="14" type="primary">fabF_16</name>
    <name evidence="14" type="ORF">GALL_187830</name>
</gene>
<dbReference type="GO" id="GO:0006633">
    <property type="term" value="P:fatty acid biosynthetic process"/>
    <property type="evidence" value="ECO:0007669"/>
    <property type="project" value="TreeGrafter"/>
</dbReference>
<keyword evidence="5" id="KW-0997">Cell inner membrane</keyword>
<keyword evidence="6 14" id="KW-0808">Transferase</keyword>
<keyword evidence="9" id="KW-0472">Membrane</keyword>
<dbReference type="SMART" id="SM00825">
    <property type="entry name" value="PKS_KS"/>
    <property type="match status" value="1"/>
</dbReference>
<name>A0A1J5RU10_9ZZZZ</name>
<dbReference type="EMBL" id="MLJW01000109">
    <property type="protein sequence ID" value="OIQ99201.1"/>
    <property type="molecule type" value="Genomic_DNA"/>
</dbReference>
<evidence type="ECO:0000256" key="11">
    <source>
        <dbReference type="ARBA" id="ARBA00039445"/>
    </source>
</evidence>
<reference evidence="14" key="1">
    <citation type="submission" date="2016-10" db="EMBL/GenBank/DDBJ databases">
        <title>Sequence of Gallionella enrichment culture.</title>
        <authorList>
            <person name="Poehlein A."/>
            <person name="Muehling M."/>
            <person name="Daniel R."/>
        </authorList>
    </citation>
    <scope>NUCLEOTIDE SEQUENCE</scope>
</reference>
<evidence type="ECO:0000256" key="12">
    <source>
        <dbReference type="ARBA" id="ARBA00041756"/>
    </source>
</evidence>
<evidence type="ECO:0000256" key="1">
    <source>
        <dbReference type="ARBA" id="ARBA00004533"/>
    </source>
</evidence>
<keyword evidence="7" id="KW-0812">Transmembrane</keyword>
<evidence type="ECO:0000256" key="3">
    <source>
        <dbReference type="ARBA" id="ARBA00022458"/>
    </source>
</evidence>
<organism evidence="14">
    <name type="scientific">mine drainage metagenome</name>
    <dbReference type="NCBI Taxonomy" id="410659"/>
    <lineage>
        <taxon>unclassified sequences</taxon>
        <taxon>metagenomes</taxon>
        <taxon>ecological metagenomes</taxon>
    </lineage>
</organism>